<dbReference type="InterPro" id="IPR002073">
    <property type="entry name" value="PDEase_catalytic_dom"/>
</dbReference>
<keyword evidence="3" id="KW-0378">Hydrolase</keyword>
<feature type="binding site" evidence="6">
    <location>
        <position position="1058"/>
    </location>
    <ligand>
        <name>Zn(2+)</name>
        <dbReference type="ChEBI" id="CHEBI:29105"/>
        <label>1</label>
    </ligand>
</feature>
<dbReference type="EMBL" id="DAKRPA010000280">
    <property type="protein sequence ID" value="DAZ93938.1"/>
    <property type="molecule type" value="Genomic_DNA"/>
</dbReference>
<dbReference type="InterPro" id="IPR003018">
    <property type="entry name" value="GAF"/>
</dbReference>
<dbReference type="GO" id="GO:0007165">
    <property type="term" value="P:signal transduction"/>
    <property type="evidence" value="ECO:0007669"/>
    <property type="project" value="InterPro"/>
</dbReference>
<evidence type="ECO:0000313" key="9">
    <source>
        <dbReference type="EMBL" id="DAZ93938.1"/>
    </source>
</evidence>
<evidence type="ECO:0000256" key="5">
    <source>
        <dbReference type="PIRSR" id="PIRSR623088-2"/>
    </source>
</evidence>
<evidence type="ECO:0000256" key="4">
    <source>
        <dbReference type="PIRSR" id="PIRSR623088-1"/>
    </source>
</evidence>
<evidence type="ECO:0000313" key="10">
    <source>
        <dbReference type="Proteomes" id="UP001146120"/>
    </source>
</evidence>
<feature type="region of interest" description="Disordered" evidence="7">
    <location>
        <begin position="1157"/>
        <end position="1210"/>
    </location>
</feature>
<dbReference type="SMART" id="SM00065">
    <property type="entry name" value="GAF"/>
    <property type="match status" value="1"/>
</dbReference>
<dbReference type="CDD" id="cd00077">
    <property type="entry name" value="HDc"/>
    <property type="match status" value="1"/>
</dbReference>
<dbReference type="AlphaFoldDB" id="A0AAV2YKU3"/>
<reference evidence="9" key="2">
    <citation type="journal article" date="2023" name="Microbiol Resour">
        <title>Decontamination and Annotation of the Draft Genome Sequence of the Oomycete Lagenidium giganteum ARSEF 373.</title>
        <authorList>
            <person name="Morgan W.R."/>
            <person name="Tartar A."/>
        </authorList>
    </citation>
    <scope>NUCLEOTIDE SEQUENCE</scope>
    <source>
        <strain evidence="9">ARSEF 373</strain>
    </source>
</reference>
<feature type="binding site" evidence="6">
    <location>
        <position position="948"/>
    </location>
    <ligand>
        <name>Zn(2+)</name>
        <dbReference type="ChEBI" id="CHEBI:29105"/>
        <label>1</label>
    </ligand>
</feature>
<feature type="compositionally biased region" description="Polar residues" evidence="7">
    <location>
        <begin position="334"/>
        <end position="343"/>
    </location>
</feature>
<dbReference type="InterPro" id="IPR029016">
    <property type="entry name" value="GAF-like_dom_sf"/>
</dbReference>
<dbReference type="GO" id="GO:0046872">
    <property type="term" value="F:metal ion binding"/>
    <property type="evidence" value="ECO:0007669"/>
    <property type="project" value="UniProtKB-KW"/>
</dbReference>
<dbReference type="Pfam" id="PF00233">
    <property type="entry name" value="PDEase_I"/>
    <property type="match status" value="1"/>
</dbReference>
<evidence type="ECO:0000256" key="7">
    <source>
        <dbReference type="SAM" id="MobiDB-lite"/>
    </source>
</evidence>
<evidence type="ECO:0000259" key="8">
    <source>
        <dbReference type="PROSITE" id="PS51845"/>
    </source>
</evidence>
<accession>A0AAV2YKU3</accession>
<keyword evidence="2 6" id="KW-0479">Metal-binding</keyword>
<feature type="active site" description="Proton donor" evidence="4">
    <location>
        <position position="907"/>
    </location>
</feature>
<dbReference type="InterPro" id="IPR003607">
    <property type="entry name" value="HD/PDEase_dom"/>
</dbReference>
<proteinExistence type="predicted"/>
<name>A0AAV2YKU3_9STRA</name>
<dbReference type="PANTHER" id="PTHR11347">
    <property type="entry name" value="CYCLIC NUCLEOTIDE PHOSPHODIESTERASE"/>
    <property type="match status" value="1"/>
</dbReference>
<dbReference type="Gene3D" id="3.30.450.40">
    <property type="match status" value="1"/>
</dbReference>
<feature type="binding site" evidence="5">
    <location>
        <begin position="907"/>
        <end position="911"/>
    </location>
    <ligand>
        <name>AMP</name>
        <dbReference type="ChEBI" id="CHEBI:456215"/>
    </ligand>
</feature>
<dbReference type="Proteomes" id="UP001146120">
    <property type="component" value="Unassembled WGS sequence"/>
</dbReference>
<dbReference type="InterPro" id="IPR036971">
    <property type="entry name" value="PDEase_catalytic_dom_sf"/>
</dbReference>
<dbReference type="InterPro" id="IPR023088">
    <property type="entry name" value="PDEase"/>
</dbReference>
<feature type="binding site" evidence="5">
    <location>
        <position position="1058"/>
    </location>
    <ligand>
        <name>AMP</name>
        <dbReference type="ChEBI" id="CHEBI:456215"/>
    </ligand>
</feature>
<dbReference type="PRINTS" id="PR00387">
    <property type="entry name" value="PDIESTERASE1"/>
</dbReference>
<dbReference type="Gene3D" id="1.10.1300.10">
    <property type="entry name" value="3'5'-cyclic nucleotide phosphodiesterase, catalytic domain"/>
    <property type="match status" value="1"/>
</dbReference>
<feature type="region of interest" description="Disordered" evidence="7">
    <location>
        <begin position="110"/>
        <end position="129"/>
    </location>
</feature>
<keyword evidence="1" id="KW-0140">cGMP</keyword>
<dbReference type="PROSITE" id="PS51845">
    <property type="entry name" value="PDEASE_I_2"/>
    <property type="match status" value="1"/>
</dbReference>
<reference evidence="9" key="1">
    <citation type="submission" date="2022-11" db="EMBL/GenBank/DDBJ databases">
        <authorList>
            <person name="Morgan W.R."/>
            <person name="Tartar A."/>
        </authorList>
    </citation>
    <scope>NUCLEOTIDE SEQUENCE</scope>
    <source>
        <strain evidence="9">ARSEF 373</strain>
    </source>
</reference>
<keyword evidence="10" id="KW-1185">Reference proteome</keyword>
<dbReference type="Pfam" id="PF01590">
    <property type="entry name" value="GAF"/>
    <property type="match status" value="1"/>
</dbReference>
<evidence type="ECO:0000256" key="6">
    <source>
        <dbReference type="PIRSR" id="PIRSR623088-3"/>
    </source>
</evidence>
<evidence type="ECO:0000256" key="3">
    <source>
        <dbReference type="ARBA" id="ARBA00022801"/>
    </source>
</evidence>
<feature type="binding site" evidence="5">
    <location>
        <position position="1111"/>
    </location>
    <ligand>
        <name>AMP</name>
        <dbReference type="ChEBI" id="CHEBI:456215"/>
    </ligand>
</feature>
<feature type="binding site" evidence="6">
    <location>
        <position position="947"/>
    </location>
    <ligand>
        <name>Zn(2+)</name>
        <dbReference type="ChEBI" id="CHEBI:29105"/>
        <label>1</label>
    </ligand>
</feature>
<evidence type="ECO:0000256" key="2">
    <source>
        <dbReference type="ARBA" id="ARBA00022723"/>
    </source>
</evidence>
<feature type="domain" description="PDEase" evidence="8">
    <location>
        <begin position="822"/>
        <end position="1154"/>
    </location>
</feature>
<evidence type="ECO:0000256" key="1">
    <source>
        <dbReference type="ARBA" id="ARBA00022535"/>
    </source>
</evidence>
<sequence>MAAEEAALCSSTRLLRRWSGRAWALGAAMSRLSRVGSETPVLFPPIVATDVVEEKRLTPSPPQKAKHPKKHQHANDYRIHLEPLRPPTSGGGAASPNALFSSSSTELLGEPKLVDGSGTGRSDSGNSVQRELERSMRFFKQLASIKLRQVTSSEETLLKTIDALLQSTSLMLGADLIVLYSFDDQARVLNVTSSTKPSAAGFQVSLDRYCLEPLLVLEADGENPVQSDPVFVPNVQDLEAYDEANDVDSKVGTRTCSLLASVIFDEQDKPIFIVEARSARDVAFSTSLFSTAMTTLENIVGQFDLKQMLMRSQENYRVLDDCLGEAVLPQTWTPLSPQQSTESLPEPEQPGPSLHDFEDEEEDEARALRSPDLQHMIWKIQALARVDAVCLLHFHPIKKTCCVTAAAAITSDDGGNRDTVPVLLNANLLATIGNAAPDDLSDQGLAPLYYRLYESVDNSQALDLSHDPELAGLVLDPSWRTKVFLPLPRTVTTSSSGLLCFARQPNQSVDVQSLHPVLATLGISIVIKKKNEDMRTSTLQKRKLIKLFNSHFQVENINDPSALVNMICSIGSDIFHTKRVTLYVADPIKCELWSLSTLGSATGLRIPYGTGIAGTVAFTKQTMFVRNPYQDPRFDPSFDIKFGFKTEALFTLPVLDKNGEVLGVIQAVNPQHFLVSTDALIAKFDERVLDVYNHLVAHALRINSSLIMFAKVQADYWANRVVMDIHSEEEVAAKCEVASVHSLLDISGFDDAKRVPRNKWSTFAYACWALGRFLALVDRVRARLRAERADSFQEDPVSSRGNRFDLDKAVEDMQLRTKRSPSQMVRFGRTSSLLHRWRRMTERGSSIQDELLSDNFDPLTKTIAELKNYSVVLFESLNLASTFRIEDVTLRRFIDTLAGRYQNVPYHSFYHGFDVAHSSFKLIRQTSVIGIIKEFEALSLIIAALGHDADHPGNDNQFEVDSGSALALCYNDISVLESHHAATTFRVIKMEGCDVLKDLSAVARAGIRSAIVRCILATDMKHHTKLLSELSAVARVEDFETVTDGRQLMLNMIIHGSDLGSVARPLNITLKWVDRVCEEFTQQAKRSEELGIFVPPHIVNLEDEVVKSRLQVNFIDYLVAPLWNLIATILPEARPSLDCLRANRDYFFEHAGQMSARRASSNHQAAATHGSSSAVRRQPSAHTTGETPGHKSTETGDSSVVDSKGGESTE</sequence>
<feature type="binding site" evidence="6">
    <location>
        <position position="911"/>
    </location>
    <ligand>
        <name>Zn(2+)</name>
        <dbReference type="ChEBI" id="CHEBI:29105"/>
        <label>1</label>
    </ligand>
</feature>
<protein>
    <recommendedName>
        <fullName evidence="8">PDEase domain-containing protein</fullName>
    </recommendedName>
</protein>
<gene>
    <name evidence="9" type="ORF">N0F65_012884</name>
</gene>
<dbReference type="SUPFAM" id="SSF55781">
    <property type="entry name" value="GAF domain-like"/>
    <property type="match status" value="1"/>
</dbReference>
<feature type="binding site" evidence="5">
    <location>
        <position position="948"/>
    </location>
    <ligand>
        <name>AMP</name>
        <dbReference type="ChEBI" id="CHEBI:456215"/>
    </ligand>
</feature>
<feature type="region of interest" description="Disordered" evidence="7">
    <location>
        <begin position="334"/>
        <end position="366"/>
    </location>
</feature>
<organism evidence="9 10">
    <name type="scientific">Lagenidium giganteum</name>
    <dbReference type="NCBI Taxonomy" id="4803"/>
    <lineage>
        <taxon>Eukaryota</taxon>
        <taxon>Sar</taxon>
        <taxon>Stramenopiles</taxon>
        <taxon>Oomycota</taxon>
        <taxon>Peronosporomycetes</taxon>
        <taxon>Pythiales</taxon>
        <taxon>Pythiaceae</taxon>
    </lineage>
</organism>
<dbReference type="SUPFAM" id="SSF109604">
    <property type="entry name" value="HD-domain/PDEase-like"/>
    <property type="match status" value="1"/>
</dbReference>
<dbReference type="GO" id="GO:0004114">
    <property type="term" value="F:3',5'-cyclic-nucleotide phosphodiesterase activity"/>
    <property type="evidence" value="ECO:0007669"/>
    <property type="project" value="InterPro"/>
</dbReference>
<feature type="binding site" evidence="6">
    <location>
        <position position="948"/>
    </location>
    <ligand>
        <name>Zn(2+)</name>
        <dbReference type="ChEBI" id="CHEBI:29105"/>
        <label>2</label>
    </ligand>
</feature>
<feature type="compositionally biased region" description="Polar residues" evidence="7">
    <location>
        <begin position="120"/>
        <end position="129"/>
    </location>
</feature>
<feature type="compositionally biased region" description="Polar residues" evidence="7">
    <location>
        <begin position="1158"/>
        <end position="1186"/>
    </location>
</feature>
<comment type="caution">
    <text evidence="9">The sequence shown here is derived from an EMBL/GenBank/DDBJ whole genome shotgun (WGS) entry which is preliminary data.</text>
</comment>